<evidence type="ECO:0008006" key="4">
    <source>
        <dbReference type="Google" id="ProtNLM"/>
    </source>
</evidence>
<sequence>MNSSQTQPNQKAENEKHQEGELNLKGTLASVFLVGLFIAVTWFAVFGVFLSRA</sequence>
<dbReference type="STRING" id="1042163.BRLA_c027960"/>
<dbReference type="EMBL" id="CP007806">
    <property type="protein sequence ID" value="AIG27115.1"/>
    <property type="molecule type" value="Genomic_DNA"/>
</dbReference>
<dbReference type="Proteomes" id="UP000005850">
    <property type="component" value="Chromosome"/>
</dbReference>
<dbReference type="HOGENOM" id="CLU_211580_0_0_9"/>
<name>A0A075RCA3_BRELA</name>
<dbReference type="AlphaFoldDB" id="A0A075RCA3"/>
<keyword evidence="1" id="KW-1133">Transmembrane helix</keyword>
<dbReference type="KEGG" id="blr:BRLA_c027960"/>
<protein>
    <recommendedName>
        <fullName evidence="4">Cytochrome c oxidase subunit 2A</fullName>
    </recommendedName>
</protein>
<keyword evidence="3" id="KW-1185">Reference proteome</keyword>
<reference evidence="2 3" key="1">
    <citation type="journal article" date="2011" name="J. Bacteriol.">
        <title>Genome sequence of Brevibacillus laterosporus LMG 15441, a pathogen of invertebrates.</title>
        <authorList>
            <person name="Djukic M."/>
            <person name="Poehlein A."/>
            <person name="Thurmer A."/>
            <person name="Daniel R."/>
        </authorList>
    </citation>
    <scope>NUCLEOTIDE SEQUENCE [LARGE SCALE GENOMIC DNA]</scope>
    <source>
        <strain evidence="2 3">LMG 15441</strain>
    </source>
</reference>
<dbReference type="RefSeq" id="WP_119912705.1">
    <property type="nucleotide sequence ID" value="NZ_CP007806.1"/>
</dbReference>
<organism evidence="2 3">
    <name type="scientific">Brevibacillus laterosporus LMG 15441</name>
    <dbReference type="NCBI Taxonomy" id="1042163"/>
    <lineage>
        <taxon>Bacteria</taxon>
        <taxon>Bacillati</taxon>
        <taxon>Bacillota</taxon>
        <taxon>Bacilli</taxon>
        <taxon>Bacillales</taxon>
        <taxon>Paenibacillaceae</taxon>
        <taxon>Brevibacillus</taxon>
    </lineage>
</organism>
<accession>A0A075RCA3</accession>
<evidence type="ECO:0000313" key="3">
    <source>
        <dbReference type="Proteomes" id="UP000005850"/>
    </source>
</evidence>
<evidence type="ECO:0000313" key="2">
    <source>
        <dbReference type="EMBL" id="AIG27115.1"/>
    </source>
</evidence>
<evidence type="ECO:0000256" key="1">
    <source>
        <dbReference type="SAM" id="Phobius"/>
    </source>
</evidence>
<dbReference type="InterPro" id="IPR012538">
    <property type="entry name" value="Cyt_c_oxidase_su2a"/>
</dbReference>
<gene>
    <name evidence="2" type="ORF">BRLA_c027960</name>
</gene>
<keyword evidence="1" id="KW-0812">Transmembrane</keyword>
<keyword evidence="1" id="KW-0472">Membrane</keyword>
<feature type="transmembrane region" description="Helical" evidence="1">
    <location>
        <begin position="28"/>
        <end position="50"/>
    </location>
</feature>
<proteinExistence type="predicted"/>
<dbReference type="Pfam" id="PF08113">
    <property type="entry name" value="CoxIIa"/>
    <property type="match status" value="1"/>
</dbReference>